<evidence type="ECO:0000313" key="2">
    <source>
        <dbReference type="Proteomes" id="UP000220397"/>
    </source>
</evidence>
<evidence type="ECO:0000313" key="1">
    <source>
        <dbReference type="EMBL" id="PFB09169.1"/>
    </source>
</evidence>
<name>A0A9X6VED5_BACTU</name>
<accession>A0A9X6VED5</accession>
<dbReference type="EMBL" id="NTUS01000013">
    <property type="protein sequence ID" value="PFB09169.1"/>
    <property type="molecule type" value="Genomic_DNA"/>
</dbReference>
<reference evidence="1 2" key="1">
    <citation type="submission" date="2017-09" db="EMBL/GenBank/DDBJ databases">
        <title>Large-scale bioinformatics analysis of Bacillus genomes uncovers conserved roles of natural products in bacterial physiology.</title>
        <authorList>
            <consortium name="Agbiome Team Llc"/>
            <person name="Bleich R.M."/>
            <person name="Kirk G.J."/>
            <person name="Santa Maria K.C."/>
            <person name="Allen S.E."/>
            <person name="Farag S."/>
            <person name="Shank E.A."/>
            <person name="Bowers A."/>
        </authorList>
    </citation>
    <scope>NUCLEOTIDE SEQUENCE [LARGE SCALE GENOMIC DNA]</scope>
    <source>
        <strain evidence="1 2">AFS015413</strain>
    </source>
</reference>
<proteinExistence type="predicted"/>
<comment type="caution">
    <text evidence="1">The sequence shown here is derived from an EMBL/GenBank/DDBJ whole genome shotgun (WGS) entry which is preliminary data.</text>
</comment>
<gene>
    <name evidence="1" type="ORF">CN398_06085</name>
</gene>
<dbReference type="AlphaFoldDB" id="A0A9X6VED5"/>
<organism evidence="1 2">
    <name type="scientific">Bacillus thuringiensis</name>
    <dbReference type="NCBI Taxonomy" id="1428"/>
    <lineage>
        <taxon>Bacteria</taxon>
        <taxon>Bacillati</taxon>
        <taxon>Bacillota</taxon>
        <taxon>Bacilli</taxon>
        <taxon>Bacillales</taxon>
        <taxon>Bacillaceae</taxon>
        <taxon>Bacillus</taxon>
        <taxon>Bacillus cereus group</taxon>
    </lineage>
</organism>
<protein>
    <submittedName>
        <fullName evidence="1">Uncharacterized protein</fullName>
    </submittedName>
</protein>
<sequence length="80" mass="9489">MFYREATEKDFEEQFQQFDIPDEIKSMILGQKKVDGKIVQAYRNLTGEGMMSLRNRCNRFLAIVKAYDDFTNGKKVYTDY</sequence>
<dbReference type="Proteomes" id="UP000220397">
    <property type="component" value="Unassembled WGS sequence"/>
</dbReference>
<dbReference type="RefSeq" id="WP_098368657.1">
    <property type="nucleotide sequence ID" value="NZ_JARSYC010000071.1"/>
</dbReference>